<reference evidence="1 2" key="1">
    <citation type="submission" date="2015-04" db="EMBL/GenBank/DDBJ databases">
        <title>Complete genome sequence of Schizopora paradoxa KUC8140, a cosmopolitan wood degrader in East Asia.</title>
        <authorList>
            <consortium name="DOE Joint Genome Institute"/>
            <person name="Min B."/>
            <person name="Park H."/>
            <person name="Jang Y."/>
            <person name="Kim J.-J."/>
            <person name="Kim K.H."/>
            <person name="Pangilinan J."/>
            <person name="Lipzen A."/>
            <person name="Riley R."/>
            <person name="Grigoriev I.V."/>
            <person name="Spatafora J.W."/>
            <person name="Choi I.-G."/>
        </authorList>
    </citation>
    <scope>NUCLEOTIDE SEQUENCE [LARGE SCALE GENOMIC DNA]</scope>
    <source>
        <strain evidence="1 2">KUC8140</strain>
    </source>
</reference>
<dbReference type="EMBL" id="KQ085895">
    <property type="protein sequence ID" value="KLO18361.1"/>
    <property type="molecule type" value="Genomic_DNA"/>
</dbReference>
<evidence type="ECO:0000313" key="2">
    <source>
        <dbReference type="Proteomes" id="UP000053477"/>
    </source>
</evidence>
<name>A0A0H2SMM0_9AGAM</name>
<keyword evidence="2" id="KW-1185">Reference proteome</keyword>
<gene>
    <name evidence="1" type="ORF">SCHPADRAFT_122324</name>
</gene>
<organism evidence="1 2">
    <name type="scientific">Schizopora paradoxa</name>
    <dbReference type="NCBI Taxonomy" id="27342"/>
    <lineage>
        <taxon>Eukaryota</taxon>
        <taxon>Fungi</taxon>
        <taxon>Dikarya</taxon>
        <taxon>Basidiomycota</taxon>
        <taxon>Agaricomycotina</taxon>
        <taxon>Agaricomycetes</taxon>
        <taxon>Hymenochaetales</taxon>
        <taxon>Schizoporaceae</taxon>
        <taxon>Schizopora</taxon>
    </lineage>
</organism>
<evidence type="ECO:0000313" key="1">
    <source>
        <dbReference type="EMBL" id="KLO18361.1"/>
    </source>
</evidence>
<sequence>MDTQSLVLEANECFDEIRQTKIRFDNPSDAIFAQLFLKTDGTGIPFALFDTILSAIRDPSFNPKEVTFKDCGDFCSYTTSSRDRDICRRGWAGGAGLPEVVLENVFEILGDELRDADKPIRAGSSLLNYALVHPSWFVHARPALGYFYFYSTARPHCPSRSLMNSFAGPWTRHLYIGFGESVGRPSCHSHINVKTLLARLPNLQSFHVRIHSDASNKYYGIFAKEVCKPLPLLTGLEKVSFDDLVQPDPVVQQLCEVPPPNLKIVQFSGERFSSSRWSAEPMPLLAPQWLSPLLSITSLQSVCIQEAHYHHDVDYSSCHGHGRGLSRRSPIAIVALLWSRSSSSADTFDLDELRVTGGDVPEKYMDEPGVFQVAKRMDFRFRNVHNQATIWRILSMSPSLRFLSIKDEREHKFSDLIDLVDISEVLPSTIEELNITFPYYFNPKETYPSRRATRRFIGSDSESEYEYESESEDEHDPLFFSQLDCWDAVVCKALLQGRSPHLRVVRIYLTDGTVRANKHSIYSPGCRLLYRREVVKRASAKEILKKPLLPLCQQLCGERGVCFSVEVVQRE</sequence>
<protein>
    <submittedName>
        <fullName evidence="1">Uncharacterized protein</fullName>
    </submittedName>
</protein>
<proteinExistence type="predicted"/>
<dbReference type="Proteomes" id="UP000053477">
    <property type="component" value="Unassembled WGS sequence"/>
</dbReference>
<accession>A0A0H2SMM0</accession>
<dbReference type="OrthoDB" id="3331926at2759"/>
<dbReference type="InParanoid" id="A0A0H2SMM0"/>
<dbReference type="AlphaFoldDB" id="A0A0H2SMM0"/>